<reference evidence="4 5" key="1">
    <citation type="submission" date="2020-04" db="EMBL/GenBank/DDBJ databases">
        <title>Plant Genome Project.</title>
        <authorList>
            <person name="Zhang R.-G."/>
        </authorList>
    </citation>
    <scope>NUCLEOTIDE SEQUENCE [LARGE SCALE GENOMIC DNA]</scope>
    <source>
        <strain evidence="4">YNK0</strain>
        <tissue evidence="4">Leaf</tissue>
    </source>
</reference>
<keyword evidence="5" id="KW-1185">Reference proteome</keyword>
<dbReference type="EMBL" id="JABCRI010000007">
    <property type="protein sequence ID" value="KAF8403223.1"/>
    <property type="molecule type" value="Genomic_DNA"/>
</dbReference>
<dbReference type="PANTHER" id="PTHR15921:SF3">
    <property type="entry name" value="PRE-MRNA CLEAVAGE COMPLEX 2 PROTEIN PCF11"/>
    <property type="match status" value="1"/>
</dbReference>
<feature type="domain" description="CID" evidence="3">
    <location>
        <begin position="85"/>
        <end position="213"/>
    </location>
</feature>
<dbReference type="InterPro" id="IPR008942">
    <property type="entry name" value="ENTH_VHS"/>
</dbReference>
<name>A0A834ZDB4_TETSI</name>
<feature type="compositionally biased region" description="Low complexity" evidence="2">
    <location>
        <begin position="46"/>
        <end position="62"/>
    </location>
</feature>
<accession>A0A834ZDB4</accession>
<feature type="region of interest" description="Disordered" evidence="2">
    <location>
        <begin position="428"/>
        <end position="472"/>
    </location>
</feature>
<dbReference type="PROSITE" id="PS00028">
    <property type="entry name" value="ZINC_FINGER_C2H2_1"/>
    <property type="match status" value="1"/>
</dbReference>
<dbReference type="InterPro" id="IPR057242">
    <property type="entry name" value="PCFS4-like"/>
</dbReference>
<organism evidence="4 5">
    <name type="scientific">Tetracentron sinense</name>
    <name type="common">Spur-leaf</name>
    <dbReference type="NCBI Taxonomy" id="13715"/>
    <lineage>
        <taxon>Eukaryota</taxon>
        <taxon>Viridiplantae</taxon>
        <taxon>Streptophyta</taxon>
        <taxon>Embryophyta</taxon>
        <taxon>Tracheophyta</taxon>
        <taxon>Spermatophyta</taxon>
        <taxon>Magnoliopsida</taxon>
        <taxon>Trochodendrales</taxon>
        <taxon>Trochodendraceae</taxon>
        <taxon>Tetracentron</taxon>
    </lineage>
</organism>
<feature type="compositionally biased region" description="Low complexity" evidence="2">
    <location>
        <begin position="582"/>
        <end position="594"/>
    </location>
</feature>
<feature type="compositionally biased region" description="Low complexity" evidence="2">
    <location>
        <begin position="762"/>
        <end position="776"/>
    </location>
</feature>
<evidence type="ECO:0000313" key="5">
    <source>
        <dbReference type="Proteomes" id="UP000655225"/>
    </source>
</evidence>
<dbReference type="PANTHER" id="PTHR15921">
    <property type="entry name" value="PRE-MRNA CLEAVAGE COMPLEX II"/>
    <property type="match status" value="1"/>
</dbReference>
<dbReference type="InterPro" id="IPR013087">
    <property type="entry name" value="Znf_C2H2_type"/>
</dbReference>
<feature type="region of interest" description="Disordered" evidence="2">
    <location>
        <begin position="876"/>
        <end position="946"/>
    </location>
</feature>
<feature type="compositionally biased region" description="Basic and acidic residues" evidence="2">
    <location>
        <begin position="428"/>
        <end position="445"/>
    </location>
</feature>
<sequence>MVMESTRRSIDRSRELGLKKPRLGEEAERDRNSNGVVDRDRPFPPRVSSGAGAGSGPLLSRLRTGERERDAEKDGSVRGPYQQQQYQELVSQYKTALAELTFNSKPIITNLTIIAGENLHAAKGIAATICSNILEVPSEQKLPSLYLLDSIVKNIGRDYIKYFAARLPEVFCKAYRQVDDSIRPGMRHLFGTWKGVFPPASLQMIEKELGFPPSVNGSSSGATASRPDSQSQRPLHSIHVNPKYLEARQRLQQSSRVKGTVNDNAGTVGSSAEDAEGPEPPDRTASIGSGRPWTDIPAKMHNIQHPQREPLSEPVHGKNSGVGFGDYEYGSDLSRHVDLGTRRASENVTERGLAKSLYRAGSNVAEVIAGQRNGFDIQYGVLNHRGPKSAQAFDQLEPKQPVANRSSRGVSRNWKNSEEEEYMWDDMNSRLSDHGAPDSSRRDSWTPDDAEKLEDENHLPQPQSELDIGSRVSRDIFTDSLSIPETEQATYRNRTPSVWPLQEPHTVDDLDHTSFGSMVSAHSEGYPTPHSGLATSRNPSLARMGLRPQVERLESSFAGASNFGHLTNTVSGSTGTFGQRHQSSGPASPSGQSSMHRRPYSPSSSALHPHQQLNNLTEQDHQPGLKTSQLAGQLNRGPHIQINQDSFLTLPQSHIQPATLRNFQSNQSLPPQHLQTSSSLMPFPQLKHHNPFSQQLQPEPMNSQPSSQTNKPLLQAPMFKIPSTNGSPALSHSNNPAADIPGKSSTSSLLAEIMKSGLLSSNSVSGSLPSLPSQGSEASPSHSNILPPLPSGPPPTQHTTPSVPKAAPASVSHGSTSTSTKDRQRKAVRPPLPPGPPPPASLVGSTSSHTSNVSSAVPNPFSSLLSSLVAKGLISSASPTESPTLTPARVPTRLQNQSPGIATTSSIMVASSPSSSTIRPSSSGDELHFSESEAKSSTDLSQATPTETNNLIGIEFKPEIIRASHPPVISRLFDDLPHQCSICGLRLKLQERFDKHLEWHAANKAQQICFNGVSRKWYANLGDWVAGGLGLPSVPTSTASIEESINSSEKCEPMVPADESQSVCALCGELFEDFYCYERDEWMFKGAVYMTLTSGEGKIGTTDESAVQGPLVHVKCMSQSSDYDLGLTEHLEMVIPVL</sequence>
<dbReference type="OMA" id="IREMHPH"/>
<dbReference type="SUPFAM" id="SSF48464">
    <property type="entry name" value="ENTH/VHS domain"/>
    <property type="match status" value="1"/>
</dbReference>
<feature type="compositionally biased region" description="Basic and acidic residues" evidence="2">
    <location>
        <begin position="1"/>
        <end position="43"/>
    </location>
</feature>
<feature type="compositionally biased region" description="Basic and acidic residues" evidence="2">
    <location>
        <begin position="63"/>
        <end position="76"/>
    </location>
</feature>
<feature type="region of interest" description="Disordered" evidence="2">
    <location>
        <begin position="210"/>
        <end position="235"/>
    </location>
</feature>
<dbReference type="Gene3D" id="1.25.40.90">
    <property type="match status" value="1"/>
</dbReference>
<dbReference type="GO" id="GO:0031124">
    <property type="term" value="P:mRNA 3'-end processing"/>
    <property type="evidence" value="ECO:0007669"/>
    <property type="project" value="InterPro"/>
</dbReference>
<feature type="region of interest" description="Disordered" evidence="2">
    <location>
        <begin position="665"/>
        <end position="744"/>
    </location>
</feature>
<dbReference type="GO" id="GO:0005849">
    <property type="term" value="C:mRNA cleavage factor complex"/>
    <property type="evidence" value="ECO:0007669"/>
    <property type="project" value="TreeGrafter"/>
</dbReference>
<dbReference type="AlphaFoldDB" id="A0A834ZDB4"/>
<dbReference type="Pfam" id="PF04818">
    <property type="entry name" value="CID"/>
    <property type="match status" value="1"/>
</dbReference>
<dbReference type="InterPro" id="IPR045154">
    <property type="entry name" value="PCF11-like"/>
</dbReference>
<evidence type="ECO:0000256" key="2">
    <source>
        <dbReference type="SAM" id="MobiDB-lite"/>
    </source>
</evidence>
<feature type="compositionally biased region" description="Polar residues" evidence="2">
    <location>
        <begin position="722"/>
        <end position="736"/>
    </location>
</feature>
<keyword evidence="1" id="KW-0507">mRNA processing</keyword>
<feature type="compositionally biased region" description="Polar residues" evidence="2">
    <location>
        <begin position="403"/>
        <end position="414"/>
    </location>
</feature>
<feature type="region of interest" description="Disordered" evidence="2">
    <location>
        <begin position="520"/>
        <end position="540"/>
    </location>
</feature>
<feature type="compositionally biased region" description="Low complexity" evidence="2">
    <location>
        <begin position="845"/>
        <end position="855"/>
    </location>
</feature>
<feature type="compositionally biased region" description="Polar residues" evidence="2">
    <location>
        <begin position="665"/>
        <end position="680"/>
    </location>
</feature>
<dbReference type="GO" id="GO:0005737">
    <property type="term" value="C:cytoplasm"/>
    <property type="evidence" value="ECO:0007669"/>
    <property type="project" value="TreeGrafter"/>
</dbReference>
<feature type="compositionally biased region" description="Low complexity" evidence="2">
    <location>
        <begin position="903"/>
        <end position="923"/>
    </location>
</feature>
<feature type="compositionally biased region" description="Basic and acidic residues" evidence="2">
    <location>
        <begin position="925"/>
        <end position="936"/>
    </location>
</feature>
<feature type="region of interest" description="Disordered" evidence="2">
    <location>
        <begin position="1"/>
        <end position="82"/>
    </location>
</feature>
<dbReference type="InterPro" id="IPR047415">
    <property type="entry name" value="Pcf11_CID"/>
</dbReference>
<protein>
    <recommendedName>
        <fullName evidence="3">CID domain-containing protein</fullName>
    </recommendedName>
</protein>
<feature type="compositionally biased region" description="Polar residues" evidence="2">
    <location>
        <begin position="876"/>
        <end position="885"/>
    </location>
</feature>
<feature type="compositionally biased region" description="Pro residues" evidence="2">
    <location>
        <begin position="787"/>
        <end position="796"/>
    </location>
</feature>
<feature type="region of interest" description="Disordered" evidence="2">
    <location>
        <begin position="391"/>
        <end position="414"/>
    </location>
</feature>
<feature type="compositionally biased region" description="Pro residues" evidence="2">
    <location>
        <begin position="830"/>
        <end position="840"/>
    </location>
</feature>
<evidence type="ECO:0000313" key="4">
    <source>
        <dbReference type="EMBL" id="KAF8403223.1"/>
    </source>
</evidence>
<dbReference type="GO" id="GO:0000993">
    <property type="term" value="F:RNA polymerase II complex binding"/>
    <property type="evidence" value="ECO:0007669"/>
    <property type="project" value="InterPro"/>
</dbReference>
<dbReference type="GO" id="GO:0003729">
    <property type="term" value="F:mRNA binding"/>
    <property type="evidence" value="ECO:0007669"/>
    <property type="project" value="InterPro"/>
</dbReference>
<feature type="region of interest" description="Disordered" evidence="2">
    <location>
        <begin position="251"/>
        <end position="297"/>
    </location>
</feature>
<dbReference type="GO" id="GO:0006369">
    <property type="term" value="P:termination of RNA polymerase II transcription"/>
    <property type="evidence" value="ECO:0007669"/>
    <property type="project" value="InterPro"/>
</dbReference>
<feature type="compositionally biased region" description="Polar residues" evidence="2">
    <location>
        <begin position="893"/>
        <end position="902"/>
    </location>
</feature>
<evidence type="ECO:0000256" key="1">
    <source>
        <dbReference type="ARBA" id="ARBA00022664"/>
    </source>
</evidence>
<dbReference type="CDD" id="cd16982">
    <property type="entry name" value="CID_Pcf11"/>
    <property type="match status" value="1"/>
</dbReference>
<feature type="compositionally biased region" description="Polar residues" evidence="2">
    <location>
        <begin position="937"/>
        <end position="946"/>
    </location>
</feature>
<dbReference type="Pfam" id="PF23228">
    <property type="entry name" value="zf_PCFS4"/>
    <property type="match status" value="1"/>
</dbReference>
<proteinExistence type="predicted"/>
<feature type="compositionally biased region" description="Polar residues" evidence="2">
    <location>
        <begin position="569"/>
        <end position="581"/>
    </location>
</feature>
<dbReference type="InterPro" id="IPR006569">
    <property type="entry name" value="CID_dom"/>
</dbReference>
<evidence type="ECO:0000259" key="3">
    <source>
        <dbReference type="PROSITE" id="PS51391"/>
    </source>
</evidence>
<dbReference type="SMART" id="SM00582">
    <property type="entry name" value="RPR"/>
    <property type="match status" value="1"/>
</dbReference>
<dbReference type="OrthoDB" id="2129491at2759"/>
<feature type="compositionally biased region" description="Polar residues" evidence="2">
    <location>
        <begin position="251"/>
        <end position="270"/>
    </location>
</feature>
<feature type="region of interest" description="Disordered" evidence="2">
    <location>
        <begin position="762"/>
        <end position="857"/>
    </location>
</feature>
<feature type="region of interest" description="Disordered" evidence="2">
    <location>
        <begin position="569"/>
        <end position="608"/>
    </location>
</feature>
<feature type="compositionally biased region" description="Polar residues" evidence="2">
    <location>
        <begin position="215"/>
        <end position="234"/>
    </location>
</feature>
<dbReference type="PROSITE" id="PS51391">
    <property type="entry name" value="CID"/>
    <property type="match status" value="1"/>
</dbReference>
<feature type="compositionally biased region" description="Polar residues" evidence="2">
    <location>
        <begin position="691"/>
        <end position="712"/>
    </location>
</feature>
<gene>
    <name evidence="4" type="ORF">HHK36_011322</name>
</gene>
<dbReference type="FunFam" id="1.25.40.90:FF:000023">
    <property type="entry name" value="polyadenylation and cleavage factor homolog 4"/>
    <property type="match status" value="1"/>
</dbReference>
<comment type="caution">
    <text evidence="4">The sequence shown here is derived from an EMBL/GenBank/DDBJ whole genome shotgun (WGS) entry which is preliminary data.</text>
</comment>
<dbReference type="Proteomes" id="UP000655225">
    <property type="component" value="Unassembled WGS sequence"/>
</dbReference>